<reference evidence="1 3" key="1">
    <citation type="submission" date="2015-08" db="EMBL/GenBank/DDBJ databases">
        <title>Draft Genome Sequence of Rathayibacter sp. Strain VKM Ac-2596 Isolated from Leaf Gall Induced by Plant-Parasitic Nematodes.</title>
        <authorList>
            <person name="Vasilenko O.V."/>
            <person name="Starodumova I.P."/>
            <person name="Tarlachkov S.V."/>
            <person name="Dorofeeva L.V."/>
            <person name="Evtushenko L.I."/>
        </authorList>
    </citation>
    <scope>NUCLEOTIDE SEQUENCE [LARGE SCALE GENOMIC DNA]</scope>
    <source>
        <strain evidence="1 3">VKM Ac-2596</strain>
    </source>
</reference>
<dbReference type="GO" id="GO:0016746">
    <property type="term" value="F:acyltransferase activity"/>
    <property type="evidence" value="ECO:0007669"/>
    <property type="project" value="UniProtKB-KW"/>
</dbReference>
<dbReference type="InterPro" id="IPR011004">
    <property type="entry name" value="Trimer_LpxA-like_sf"/>
</dbReference>
<dbReference type="PATRIC" id="fig|1671680.3.peg.576"/>
<organism evidence="1 3">
    <name type="scientific">Rathayibacter tanaceti</name>
    <dbReference type="NCBI Taxonomy" id="1671680"/>
    <lineage>
        <taxon>Bacteria</taxon>
        <taxon>Bacillati</taxon>
        <taxon>Actinomycetota</taxon>
        <taxon>Actinomycetes</taxon>
        <taxon>Micrococcales</taxon>
        <taxon>Microbacteriaceae</taxon>
        <taxon>Rathayibacter</taxon>
    </lineage>
</organism>
<dbReference type="KEGG" id="rte:GSU10_11110"/>
<dbReference type="Proteomes" id="UP000465031">
    <property type="component" value="Chromosome"/>
</dbReference>
<dbReference type="EMBL" id="LIIN01000010">
    <property type="protein sequence ID" value="KZX22301.1"/>
    <property type="molecule type" value="Genomic_DNA"/>
</dbReference>
<reference evidence="4" key="2">
    <citation type="submission" date="2019-12" db="EMBL/GenBank/DDBJ databases">
        <title>Complete and draft genome sequences of new strains and members of some known species of the genus Rathayibacter isolated from plants.</title>
        <authorList>
            <person name="Tarlachkov S.V."/>
            <person name="Starodumova I.P."/>
            <person name="Dorofeeva L.V."/>
            <person name="Prisyazhnaya N.V."/>
            <person name="Leyn S."/>
            <person name="Zlamal J."/>
            <person name="Elan M."/>
            <person name="Osterman A.L."/>
            <person name="Nadler S."/>
            <person name="Subbotin S.A."/>
            <person name="Evtushenko L.I."/>
        </authorList>
    </citation>
    <scope>NUCLEOTIDE SEQUENCE [LARGE SCALE GENOMIC DNA]</scope>
    <source>
        <strain evidence="4">VKM Ac-2761</strain>
    </source>
</reference>
<dbReference type="Gene3D" id="2.160.10.10">
    <property type="entry name" value="Hexapeptide repeat proteins"/>
    <property type="match status" value="1"/>
</dbReference>
<evidence type="ECO:0000313" key="4">
    <source>
        <dbReference type="Proteomes" id="UP000465031"/>
    </source>
</evidence>
<reference evidence="2" key="3">
    <citation type="submission" date="2019-12" db="EMBL/GenBank/DDBJ databases">
        <title>Complete and Draft Genome Sequences of New Strains and Members of Some Known Species of the Genus Rathayibacter isolated from Plants.</title>
        <authorList>
            <person name="Tarlachkov S.V."/>
            <person name="Starodumova I.P."/>
            <person name="Dorofeeva L.V."/>
            <person name="Prisyazhnaya N.V."/>
            <person name="Leyn S.A."/>
            <person name="Zlamal J.E."/>
            <person name="Elane M.L."/>
            <person name="Osterman A.L."/>
            <person name="Nadler S.A."/>
            <person name="Subbotin S.A."/>
            <person name="Evtushenko L.I."/>
        </authorList>
    </citation>
    <scope>NUCLEOTIDE SEQUENCE</scope>
    <source>
        <strain evidence="2">VKM Ac-2761</strain>
    </source>
</reference>
<protein>
    <submittedName>
        <fullName evidence="1">UDP-3-O-[3-hydroxymyristoyl] glucosamine N-acyltransferase</fullName>
    </submittedName>
</protein>
<name>A0A166IFK0_9MICO</name>
<keyword evidence="1" id="KW-0012">Acyltransferase</keyword>
<keyword evidence="1" id="KW-0808">Transferase</keyword>
<sequence length="214" mass="22421">MTELTLIGAGRFALEMARLAETAGGFERIRFTALPGEDAVAPPELTVALADADLPAGTPVLLASSDVDERRRLIDTVLIPRELHAVSVVHPSSAPTAALGGARGVAIGPGCYFGVNTRIGDFTVFNYHSTVGHHSTVGSNTVVAPNFHTGNSVTIGDDVAFGVSCTVHPGVTIGSGGRFQIGTAIVENTKERHTYLPQMRIMALPRHEGVAEND</sequence>
<evidence type="ECO:0000313" key="1">
    <source>
        <dbReference type="EMBL" id="KZX22301.1"/>
    </source>
</evidence>
<evidence type="ECO:0000313" key="3">
    <source>
        <dbReference type="Proteomes" id="UP000076717"/>
    </source>
</evidence>
<dbReference type="InterPro" id="IPR050179">
    <property type="entry name" value="Trans_hexapeptide_repeat"/>
</dbReference>
<dbReference type="Proteomes" id="UP000076717">
    <property type="component" value="Unassembled WGS sequence"/>
</dbReference>
<dbReference type="EMBL" id="CP047186">
    <property type="protein sequence ID" value="QHC56126.1"/>
    <property type="molecule type" value="Genomic_DNA"/>
</dbReference>
<proteinExistence type="predicted"/>
<dbReference type="OrthoDB" id="9794407at2"/>
<dbReference type="PANTHER" id="PTHR43300:SF7">
    <property type="entry name" value="UDP-N-ACETYLBACILLOSAMINE N-ACETYLTRANSFERASE"/>
    <property type="match status" value="1"/>
</dbReference>
<dbReference type="AlphaFoldDB" id="A0A166IFK0"/>
<dbReference type="RefSeq" id="WP_068208184.1">
    <property type="nucleotide sequence ID" value="NZ_CP047186.1"/>
</dbReference>
<dbReference type="SUPFAM" id="SSF51161">
    <property type="entry name" value="Trimeric LpxA-like enzymes"/>
    <property type="match status" value="1"/>
</dbReference>
<dbReference type="PANTHER" id="PTHR43300">
    <property type="entry name" value="ACETYLTRANSFERASE"/>
    <property type="match status" value="1"/>
</dbReference>
<accession>A0A166IFK0</accession>
<gene>
    <name evidence="1" type="ORF">ACH61_00542</name>
    <name evidence="2" type="ORF">GSU10_11110</name>
</gene>
<keyword evidence="3" id="KW-1185">Reference proteome</keyword>
<evidence type="ECO:0000313" key="2">
    <source>
        <dbReference type="EMBL" id="QHC56126.1"/>
    </source>
</evidence>